<reference evidence="2 3" key="1">
    <citation type="submission" date="2022-10" db="EMBL/GenBank/DDBJ databases">
        <title>Draft genome sequence of Streptomyces sp. YSPA8.</title>
        <authorList>
            <person name="Moriuchi R."/>
            <person name="Dohra H."/>
            <person name="Yamamura H."/>
            <person name="Kodani S."/>
        </authorList>
    </citation>
    <scope>NUCLEOTIDE SEQUENCE [LARGE SCALE GENOMIC DNA]</scope>
    <source>
        <strain evidence="2 3">YSPA8</strain>
    </source>
</reference>
<gene>
    <name evidence="2" type="ORF">SYYSPA8_33595</name>
</gene>
<evidence type="ECO:0000313" key="3">
    <source>
        <dbReference type="Proteomes" id="UP001291653"/>
    </source>
</evidence>
<evidence type="ECO:0000313" key="2">
    <source>
        <dbReference type="EMBL" id="GLF99338.1"/>
    </source>
</evidence>
<organism evidence="2 3">
    <name type="scientific">Streptomyces yaizuensis</name>
    <dbReference type="NCBI Taxonomy" id="2989713"/>
    <lineage>
        <taxon>Bacteria</taxon>
        <taxon>Bacillati</taxon>
        <taxon>Actinomycetota</taxon>
        <taxon>Actinomycetes</taxon>
        <taxon>Kitasatosporales</taxon>
        <taxon>Streptomycetaceae</taxon>
        <taxon>Streptomyces</taxon>
    </lineage>
</organism>
<dbReference type="RefSeq" id="WP_323451277.1">
    <property type="nucleotide sequence ID" value="NZ_BSBI01000019.1"/>
</dbReference>
<dbReference type="Proteomes" id="UP001291653">
    <property type="component" value="Unassembled WGS sequence"/>
</dbReference>
<comment type="caution">
    <text evidence="2">The sequence shown here is derived from an EMBL/GenBank/DDBJ whole genome shotgun (WGS) entry which is preliminary data.</text>
</comment>
<proteinExistence type="predicted"/>
<feature type="compositionally biased region" description="Polar residues" evidence="1">
    <location>
        <begin position="1"/>
        <end position="14"/>
    </location>
</feature>
<protein>
    <submittedName>
        <fullName evidence="2">Uncharacterized protein</fullName>
    </submittedName>
</protein>
<feature type="region of interest" description="Disordered" evidence="1">
    <location>
        <begin position="1"/>
        <end position="27"/>
    </location>
</feature>
<keyword evidence="3" id="KW-1185">Reference proteome</keyword>
<name>A0ABQ5PA16_9ACTN</name>
<accession>A0ABQ5PA16</accession>
<sequence length="65" mass="6517">MNSVTLPPTRTTAPGSAAGTGDPARDRALPDSAFCTCGCAVATWSMPDAPTVHRAAPALPGHTRG</sequence>
<dbReference type="EMBL" id="BSBI01000019">
    <property type="protein sequence ID" value="GLF99338.1"/>
    <property type="molecule type" value="Genomic_DNA"/>
</dbReference>
<evidence type="ECO:0000256" key="1">
    <source>
        <dbReference type="SAM" id="MobiDB-lite"/>
    </source>
</evidence>